<organism evidence="2 3">
    <name type="scientific">Caballeronia temeraria</name>
    <dbReference type="NCBI Taxonomy" id="1777137"/>
    <lineage>
        <taxon>Bacteria</taxon>
        <taxon>Pseudomonadati</taxon>
        <taxon>Pseudomonadota</taxon>
        <taxon>Betaproteobacteria</taxon>
        <taxon>Burkholderiales</taxon>
        <taxon>Burkholderiaceae</taxon>
        <taxon>Caballeronia</taxon>
    </lineage>
</organism>
<dbReference type="PROSITE" id="PS50943">
    <property type="entry name" value="HTH_CROC1"/>
    <property type="match status" value="1"/>
</dbReference>
<evidence type="ECO:0000259" key="1">
    <source>
        <dbReference type="PROSITE" id="PS50943"/>
    </source>
</evidence>
<keyword evidence="3" id="KW-1185">Reference proteome</keyword>
<dbReference type="GO" id="GO:0003677">
    <property type="term" value="F:DNA binding"/>
    <property type="evidence" value="ECO:0007669"/>
    <property type="project" value="InterPro"/>
</dbReference>
<dbReference type="STRING" id="1777137.AWB76_01868"/>
<protein>
    <submittedName>
        <fullName evidence="2">XRE family transcriptional regulator</fullName>
    </submittedName>
</protein>
<dbReference type="SUPFAM" id="SSF47413">
    <property type="entry name" value="lambda repressor-like DNA-binding domains"/>
    <property type="match status" value="1"/>
</dbReference>
<dbReference type="OrthoDB" id="6897133at2"/>
<dbReference type="Gene3D" id="1.10.260.40">
    <property type="entry name" value="lambda repressor-like DNA-binding domains"/>
    <property type="match status" value="1"/>
</dbReference>
<reference evidence="3" key="1">
    <citation type="submission" date="2016-01" db="EMBL/GenBank/DDBJ databases">
        <authorList>
            <person name="Peeters Charlotte."/>
        </authorList>
    </citation>
    <scope>NUCLEOTIDE SEQUENCE [LARGE SCALE GENOMIC DNA]</scope>
</reference>
<dbReference type="Proteomes" id="UP000054624">
    <property type="component" value="Unassembled WGS sequence"/>
</dbReference>
<dbReference type="AlphaFoldDB" id="A0A158A6Q1"/>
<evidence type="ECO:0000313" key="3">
    <source>
        <dbReference type="Proteomes" id="UP000054624"/>
    </source>
</evidence>
<dbReference type="EMBL" id="FCOI02000004">
    <property type="protein sequence ID" value="SAK53514.1"/>
    <property type="molecule type" value="Genomic_DNA"/>
</dbReference>
<dbReference type="RefSeq" id="WP_061159784.1">
    <property type="nucleotide sequence ID" value="NZ_FCOI02000004.1"/>
</dbReference>
<accession>A0A158A6Q1</accession>
<feature type="domain" description="HTH cro/C1-type" evidence="1">
    <location>
        <begin position="11"/>
        <end position="66"/>
    </location>
</feature>
<sequence length="87" mass="9396">MTTLADIGEMLKDARRAAGLSQKELAERAGVARTTLARMETLARGDMSVSALVRLLEAAGYDLRAVKRGHARTLDDVLTEQRNAGGR</sequence>
<dbReference type="SMART" id="SM00530">
    <property type="entry name" value="HTH_XRE"/>
    <property type="match status" value="1"/>
</dbReference>
<dbReference type="InterPro" id="IPR001387">
    <property type="entry name" value="Cro/C1-type_HTH"/>
</dbReference>
<name>A0A158A6Q1_9BURK</name>
<dbReference type="InterPro" id="IPR010982">
    <property type="entry name" value="Lambda_DNA-bd_dom_sf"/>
</dbReference>
<evidence type="ECO:0000313" key="2">
    <source>
        <dbReference type="EMBL" id="SAK53514.1"/>
    </source>
</evidence>
<proteinExistence type="predicted"/>
<dbReference type="CDD" id="cd00093">
    <property type="entry name" value="HTH_XRE"/>
    <property type="match status" value="1"/>
</dbReference>
<dbReference type="Pfam" id="PF01381">
    <property type="entry name" value="HTH_3"/>
    <property type="match status" value="1"/>
</dbReference>
<gene>
    <name evidence="2" type="ORF">AWB76_01868</name>
</gene>